<reference evidence="25" key="3">
    <citation type="submission" date="2022-01" db="EMBL/GenBank/DDBJ databases">
        <authorList>
            <person name="Rubenstein D.R."/>
        </authorList>
    </citation>
    <scope>NUCLEOTIDE SEQUENCE</scope>
    <source>
        <strain evidence="25">SS15</strain>
        <tissue evidence="25">Liver</tissue>
    </source>
</reference>
<evidence type="ECO:0000256" key="20">
    <source>
        <dbReference type="PROSITE-ProRule" id="PRU00207"/>
    </source>
</evidence>
<dbReference type="EMBL" id="JADDUC010000115">
    <property type="protein sequence ID" value="KAG0118325.1"/>
    <property type="molecule type" value="Genomic_DNA"/>
</dbReference>
<dbReference type="InterPro" id="IPR002083">
    <property type="entry name" value="MATH/TRAF_dom"/>
</dbReference>
<feature type="domain" description="MATH" evidence="22">
    <location>
        <begin position="348"/>
        <end position="540"/>
    </location>
</feature>
<keyword evidence="13" id="KW-0833">Ubl conjugation pathway</keyword>
<dbReference type="SUPFAM" id="SSF57850">
    <property type="entry name" value="RING/U-box"/>
    <property type="match status" value="1"/>
</dbReference>
<keyword evidence="9" id="KW-0053">Apoptosis</keyword>
<evidence type="ECO:0000256" key="8">
    <source>
        <dbReference type="ARBA" id="ARBA00022679"/>
    </source>
</evidence>
<dbReference type="Gene3D" id="3.30.40.10">
    <property type="entry name" value="Zinc/RING finger domain, C3HC4 (zinc finger)"/>
    <property type="match status" value="2"/>
</dbReference>
<keyword evidence="11" id="KW-0677">Repeat</keyword>
<dbReference type="SMART" id="SM00061">
    <property type="entry name" value="MATH"/>
    <property type="match status" value="1"/>
</dbReference>
<evidence type="ECO:0000313" key="26">
    <source>
        <dbReference type="Proteomes" id="UP000618051"/>
    </source>
</evidence>
<dbReference type="PIRSF" id="PIRSF015614">
    <property type="entry name" value="TRAF"/>
    <property type="match status" value="1"/>
</dbReference>
<evidence type="ECO:0000259" key="21">
    <source>
        <dbReference type="PROSITE" id="PS50089"/>
    </source>
</evidence>
<dbReference type="GO" id="GO:0006915">
    <property type="term" value="P:apoptotic process"/>
    <property type="evidence" value="ECO:0007669"/>
    <property type="project" value="UniProtKB-KW"/>
</dbReference>
<dbReference type="InterPro" id="IPR001293">
    <property type="entry name" value="Znf_TRAF"/>
</dbReference>
<evidence type="ECO:0000256" key="15">
    <source>
        <dbReference type="ARBA" id="ARBA00022843"/>
    </source>
</evidence>
<dbReference type="Proteomes" id="UP000618051">
    <property type="component" value="Unassembled WGS sequence"/>
</dbReference>
<dbReference type="Pfam" id="PF21355">
    <property type="entry name" value="TRAF-mep_MATH"/>
    <property type="match status" value="2"/>
</dbReference>
<comment type="subcellular location">
    <subcellularLocation>
        <location evidence="2 19">Cytoplasm</location>
    </subcellularLocation>
</comment>
<gene>
    <name evidence="25" type="ORF">IHE44_0007046</name>
    <name evidence="24" type="ORF">IHE44_001254</name>
</gene>
<dbReference type="FunFam" id="1.20.5.170:FF:000035">
    <property type="entry name" value="TNF receptor-associated factor"/>
    <property type="match status" value="1"/>
</dbReference>
<dbReference type="Pfam" id="PF16673">
    <property type="entry name" value="TRAF_BIRC3_bd"/>
    <property type="match status" value="1"/>
</dbReference>
<keyword evidence="12 20" id="KW-0863">Zinc-finger</keyword>
<evidence type="ECO:0000256" key="5">
    <source>
        <dbReference type="ARBA" id="ARBA00022490"/>
    </source>
</evidence>
<dbReference type="EC" id="2.3.2.27" evidence="19"/>
<evidence type="ECO:0000256" key="11">
    <source>
        <dbReference type="ARBA" id="ARBA00022737"/>
    </source>
</evidence>
<dbReference type="GO" id="GO:1905670">
    <property type="term" value="P:TORC2 complex disassembly"/>
    <property type="evidence" value="ECO:0007669"/>
    <property type="project" value="UniProtKB-ARBA"/>
</dbReference>
<evidence type="ECO:0000256" key="14">
    <source>
        <dbReference type="ARBA" id="ARBA00022833"/>
    </source>
</evidence>
<dbReference type="InterPro" id="IPR001841">
    <property type="entry name" value="Znf_RING"/>
</dbReference>
<sequence>MKSLEIQPELFVHMAAANSSPPGSLDLNQPGFAKEILGTKLEVKYLCSDCKNILRRPFQAQCGHRYCSYCLKKIISAGPQKCASCIQEGIYEEGISILETSSAFPDNAARREVESLPAVCINSGCTWKGTIKEYEAHDEICPEFPLTCEGCGKKIPREKFRDHVKTCGRSKVPCRFEAVGCAEVVPLFHINLSSGGYVENEKLLEHERKCLAEHLYMLLSSVLSLKTDAGDPKPLPVLSSSQNSSPLLAANSLCSESELSRSLELLGRCEALERKTVTFENIVCVLNREVERVSLTAEAYSRQHQLDQEKIETLSNKVRQLERSIGLKDLAMAEMEEKIRNMEASTYDGVFIWKITEFARKRQEAITGRSPAIFSPAFYTSKYGYKMCLRVYLNGDGTGRGTHLSLFFVVMKGPNDALLRWPFNQKVGLEQSPLCPATASLVWHPLELLSTVILAHLARQSKGSVLAALGVPQVTLMLLDQNNREHIIDAFRPDVTSSSFQRPVTEMNIASGCPLFCPVSVMEAKNSYVRDDAIFIKAIVDLTGL</sequence>
<protein>
    <recommendedName>
        <fullName evidence="19">TNF receptor-associated factor</fullName>
        <ecNumber evidence="19">2.3.2.27</ecNumber>
    </recommendedName>
</protein>
<evidence type="ECO:0000256" key="10">
    <source>
        <dbReference type="ARBA" id="ARBA00022723"/>
    </source>
</evidence>
<dbReference type="Gene3D" id="1.20.5.170">
    <property type="match status" value="1"/>
</dbReference>
<dbReference type="InterPro" id="IPR049441">
    <property type="entry name" value="TRAF2_Znf"/>
</dbReference>
<dbReference type="InterPro" id="IPR008974">
    <property type="entry name" value="TRAF-like"/>
</dbReference>
<dbReference type="GO" id="GO:1990604">
    <property type="term" value="C:IRE1-TRAF2-ASK1 complex"/>
    <property type="evidence" value="ECO:0007669"/>
    <property type="project" value="UniProtKB-ARBA"/>
</dbReference>
<comment type="catalytic activity">
    <reaction evidence="1 19">
        <text>S-ubiquitinyl-[E2 ubiquitin-conjugating enzyme]-L-cysteine + [acceptor protein]-L-lysine = [E2 ubiquitin-conjugating enzyme]-L-cysteine + N(6)-ubiquitinyl-[acceptor protein]-L-lysine.</text>
        <dbReference type="EC" id="2.3.2.27"/>
    </reaction>
</comment>
<dbReference type="GO" id="GO:0010628">
    <property type="term" value="P:positive regulation of gene expression"/>
    <property type="evidence" value="ECO:0007669"/>
    <property type="project" value="UniProtKB-ARBA"/>
</dbReference>
<dbReference type="GO" id="GO:1905669">
    <property type="term" value="P:TORC1 complex assembly"/>
    <property type="evidence" value="ECO:0007669"/>
    <property type="project" value="UniProtKB-ARBA"/>
</dbReference>
<dbReference type="InterPro" id="IPR017907">
    <property type="entry name" value="Znf_RING_CS"/>
</dbReference>
<dbReference type="PROSITE" id="PS50145">
    <property type="entry name" value="ZF_TRAF"/>
    <property type="match status" value="1"/>
</dbReference>
<keyword evidence="7" id="KW-0597">Phosphoprotein</keyword>
<dbReference type="InterPro" id="IPR032070">
    <property type="entry name" value="TRAF_BIRC3-bd"/>
</dbReference>
<dbReference type="SUPFAM" id="SSF49599">
    <property type="entry name" value="TRAF domain-like"/>
    <property type="match status" value="3"/>
</dbReference>
<dbReference type="GO" id="GO:0008270">
    <property type="term" value="F:zinc ion binding"/>
    <property type="evidence" value="ECO:0007669"/>
    <property type="project" value="UniProtKB-UniRule"/>
</dbReference>
<dbReference type="GO" id="GO:0043123">
    <property type="term" value="P:positive regulation of canonical NF-kappaB signal transduction"/>
    <property type="evidence" value="ECO:0007669"/>
    <property type="project" value="TreeGrafter"/>
</dbReference>
<evidence type="ECO:0000256" key="12">
    <source>
        <dbReference type="ARBA" id="ARBA00022771"/>
    </source>
</evidence>
<dbReference type="GO" id="GO:0033209">
    <property type="term" value="P:tumor necrosis factor-mediated signaling pathway"/>
    <property type="evidence" value="ECO:0007669"/>
    <property type="project" value="InterPro"/>
</dbReference>
<evidence type="ECO:0000259" key="23">
    <source>
        <dbReference type="PROSITE" id="PS50145"/>
    </source>
</evidence>
<dbReference type="Gene3D" id="2.60.210.10">
    <property type="entry name" value="Apoptosis, Tumor Necrosis Factor Receptor Associated Protein 2, Chain A"/>
    <property type="match status" value="2"/>
</dbReference>
<dbReference type="PANTHER" id="PTHR10131:SF21">
    <property type="entry name" value="TNF RECEPTOR-ASSOCIATED FACTOR 2"/>
    <property type="match status" value="1"/>
</dbReference>
<dbReference type="Pfam" id="PF21341">
    <property type="entry name" value="TRAF2_zf"/>
    <property type="match status" value="1"/>
</dbReference>
<dbReference type="GO" id="GO:0042981">
    <property type="term" value="P:regulation of apoptotic process"/>
    <property type="evidence" value="ECO:0007669"/>
    <property type="project" value="InterPro"/>
</dbReference>
<evidence type="ECO:0000256" key="3">
    <source>
        <dbReference type="ARBA" id="ARBA00004906"/>
    </source>
</evidence>
<dbReference type="Pfam" id="PF00097">
    <property type="entry name" value="zf-C3HC4"/>
    <property type="match status" value="1"/>
</dbReference>
<evidence type="ECO:0000313" key="25">
    <source>
        <dbReference type="EMBL" id="KAI1232002.1"/>
    </source>
</evidence>
<reference evidence="25 26" key="2">
    <citation type="journal article" date="2021" name="J. Hered.">
        <title>Feather Gene Expression Elucidates the Developmental Basis of Plumage Iridescence in African Starlings.</title>
        <authorList>
            <person name="Rubenstein D.R."/>
            <person name="Corvelo A."/>
            <person name="MacManes M.D."/>
            <person name="Maia R."/>
            <person name="Narzisi G."/>
            <person name="Rousaki A."/>
            <person name="Vandenabeele P."/>
            <person name="Shawkey M.D."/>
            <person name="Solomon J."/>
        </authorList>
    </citation>
    <scope>NUCLEOTIDE SEQUENCE [LARGE SCALE GENOMIC DNA]</scope>
    <source>
        <strain evidence="25">SS15</strain>
    </source>
</reference>
<dbReference type="GO" id="GO:0030674">
    <property type="term" value="F:protein-macromolecule adaptor activity"/>
    <property type="evidence" value="ECO:0007669"/>
    <property type="project" value="UniProtKB-ARBA"/>
</dbReference>
<keyword evidence="17" id="KW-0175">Coiled coil</keyword>
<evidence type="ECO:0000256" key="2">
    <source>
        <dbReference type="ARBA" id="ARBA00004496"/>
    </source>
</evidence>
<feature type="zinc finger region" description="TRAF-type" evidence="20">
    <location>
        <begin position="136"/>
        <end position="186"/>
    </location>
</feature>
<evidence type="ECO:0000313" key="24">
    <source>
        <dbReference type="EMBL" id="KAG0118325.1"/>
    </source>
</evidence>
<feature type="domain" description="TRAF-type" evidence="23">
    <location>
        <begin position="136"/>
        <end position="186"/>
    </location>
</feature>
<dbReference type="EMBL" id="JADDUC020000023">
    <property type="protein sequence ID" value="KAI1232002.1"/>
    <property type="molecule type" value="Genomic_DNA"/>
</dbReference>
<evidence type="ECO:0000256" key="6">
    <source>
        <dbReference type="ARBA" id="ARBA00022499"/>
    </source>
</evidence>
<keyword evidence="6" id="KW-1017">Isopeptide bond</keyword>
<evidence type="ECO:0000256" key="18">
    <source>
        <dbReference type="ARBA" id="ARBA00023121"/>
    </source>
</evidence>
<evidence type="ECO:0000259" key="22">
    <source>
        <dbReference type="PROSITE" id="PS50144"/>
    </source>
</evidence>
<dbReference type="GO" id="GO:0043235">
    <property type="term" value="C:receptor complex"/>
    <property type="evidence" value="ECO:0007669"/>
    <property type="project" value="UniProtKB-ARBA"/>
</dbReference>
<evidence type="ECO:0000256" key="4">
    <source>
        <dbReference type="ARBA" id="ARBA00006608"/>
    </source>
</evidence>
<dbReference type="GO" id="GO:0061630">
    <property type="term" value="F:ubiquitin protein ligase activity"/>
    <property type="evidence" value="ECO:0007669"/>
    <property type="project" value="UniProtKB-EC"/>
</dbReference>
<dbReference type="FunFam" id="3.30.40.10:FF:000189">
    <property type="entry name" value="TNF receptor-associated factor"/>
    <property type="match status" value="1"/>
</dbReference>
<comment type="pathway">
    <text evidence="3">Protein modification; protein ubiquitination.</text>
</comment>
<keyword evidence="16" id="KW-0007">Acetylation</keyword>
<evidence type="ECO:0000256" key="1">
    <source>
        <dbReference type="ARBA" id="ARBA00000900"/>
    </source>
</evidence>
<evidence type="ECO:0000256" key="19">
    <source>
        <dbReference type="PIRNR" id="PIRNR015614"/>
    </source>
</evidence>
<evidence type="ECO:0000256" key="17">
    <source>
        <dbReference type="ARBA" id="ARBA00023054"/>
    </source>
</evidence>
<dbReference type="InterPro" id="IPR049342">
    <property type="entry name" value="TRAF1-6_MATH_dom"/>
</dbReference>
<dbReference type="PROSITE" id="PS50144">
    <property type="entry name" value="MATH"/>
    <property type="match status" value="1"/>
</dbReference>
<dbReference type="GO" id="GO:0070534">
    <property type="term" value="P:protein K63-linked ubiquitination"/>
    <property type="evidence" value="ECO:0007669"/>
    <property type="project" value="UniProtKB-ARBA"/>
</dbReference>
<reference evidence="24" key="1">
    <citation type="submission" date="2020-10" db="EMBL/GenBank/DDBJ databases">
        <title>Feather gene expression reveals the developmental basis of iridescence in African starlings.</title>
        <authorList>
            <person name="Rubenstein D.R."/>
        </authorList>
    </citation>
    <scope>NUCLEOTIDE SEQUENCE</scope>
    <source>
        <strain evidence="24">SS15</strain>
        <tissue evidence="24">Liver</tissue>
    </source>
</reference>
<accession>A0A835NPZ4</accession>
<dbReference type="PROSITE" id="PS50089">
    <property type="entry name" value="ZF_RING_2"/>
    <property type="match status" value="1"/>
</dbReference>
<dbReference type="AlphaFoldDB" id="A0A835NPZ4"/>
<keyword evidence="18" id="KW-0446">Lipid-binding</keyword>
<keyword evidence="26" id="KW-1185">Reference proteome</keyword>
<dbReference type="GO" id="GO:0009898">
    <property type="term" value="C:cytoplasmic side of plasma membrane"/>
    <property type="evidence" value="ECO:0007669"/>
    <property type="project" value="TreeGrafter"/>
</dbReference>
<dbReference type="InterPro" id="IPR012227">
    <property type="entry name" value="TNF_rcpt-assoc_TRAF_met"/>
</dbReference>
<feature type="domain" description="RING-type" evidence="21">
    <location>
        <begin position="47"/>
        <end position="85"/>
    </location>
</feature>
<dbReference type="OrthoDB" id="6499288at2759"/>
<keyword evidence="5 19" id="KW-0963">Cytoplasm</keyword>
<keyword evidence="8" id="KW-0808">Transferase</keyword>
<dbReference type="CDD" id="cd16639">
    <property type="entry name" value="RING-HC_TRAF2"/>
    <property type="match status" value="1"/>
</dbReference>
<name>A0A835NPZ4_9PASS</name>
<dbReference type="InterPro" id="IPR013083">
    <property type="entry name" value="Znf_RING/FYVE/PHD"/>
</dbReference>
<organism evidence="24">
    <name type="scientific">Lamprotornis superbus</name>
    <dbReference type="NCBI Taxonomy" id="245042"/>
    <lineage>
        <taxon>Eukaryota</taxon>
        <taxon>Metazoa</taxon>
        <taxon>Chordata</taxon>
        <taxon>Craniata</taxon>
        <taxon>Vertebrata</taxon>
        <taxon>Euteleostomi</taxon>
        <taxon>Archelosauria</taxon>
        <taxon>Archosauria</taxon>
        <taxon>Dinosauria</taxon>
        <taxon>Saurischia</taxon>
        <taxon>Theropoda</taxon>
        <taxon>Coelurosauria</taxon>
        <taxon>Aves</taxon>
        <taxon>Neognathae</taxon>
        <taxon>Neoaves</taxon>
        <taxon>Telluraves</taxon>
        <taxon>Australaves</taxon>
        <taxon>Passeriformes</taxon>
        <taxon>Sturnidae</taxon>
        <taxon>Lamprotornis</taxon>
    </lineage>
</organism>
<dbReference type="SUPFAM" id="SSF57953">
    <property type="entry name" value="Trimerization domain of TRAF"/>
    <property type="match status" value="1"/>
</dbReference>
<keyword evidence="15" id="KW-0832">Ubl conjugation</keyword>
<comment type="caution">
    <text evidence="24">The sequence shown here is derived from an EMBL/GenBank/DDBJ whole genome shotgun (WGS) entry which is preliminary data.</text>
</comment>
<keyword evidence="14 19" id="KW-0862">Zinc</keyword>
<dbReference type="FunFam" id="2.60.210.10:FF:000035">
    <property type="entry name" value="TNF receptor-associated factor 2"/>
    <property type="match status" value="1"/>
</dbReference>
<evidence type="ECO:0000256" key="7">
    <source>
        <dbReference type="ARBA" id="ARBA00022553"/>
    </source>
</evidence>
<dbReference type="GO" id="GO:0005164">
    <property type="term" value="F:tumor necrosis factor receptor binding"/>
    <property type="evidence" value="ECO:0007669"/>
    <property type="project" value="UniProtKB-UniRule"/>
</dbReference>
<keyword evidence="10 19" id="KW-0479">Metal-binding</keyword>
<dbReference type="GO" id="GO:0005829">
    <property type="term" value="C:cytosol"/>
    <property type="evidence" value="ECO:0007669"/>
    <property type="project" value="InterPro"/>
</dbReference>
<dbReference type="Pfam" id="PF02176">
    <property type="entry name" value="zf-TRAF"/>
    <property type="match status" value="1"/>
</dbReference>
<comment type="similarity">
    <text evidence="4">Belongs to the TNF receptor-associated factor family. A subfamily.</text>
</comment>
<evidence type="ECO:0000256" key="9">
    <source>
        <dbReference type="ARBA" id="ARBA00022703"/>
    </source>
</evidence>
<dbReference type="GO" id="GO:0043408">
    <property type="term" value="P:regulation of MAPK cascade"/>
    <property type="evidence" value="ECO:0007669"/>
    <property type="project" value="UniProtKB-ARBA"/>
</dbReference>
<proteinExistence type="inferred from homology"/>
<dbReference type="InterPro" id="IPR018957">
    <property type="entry name" value="Znf_C3HC4_RING-type"/>
</dbReference>
<dbReference type="GO" id="GO:0008289">
    <property type="term" value="F:lipid binding"/>
    <property type="evidence" value="ECO:0007669"/>
    <property type="project" value="UniProtKB-KW"/>
</dbReference>
<dbReference type="PANTHER" id="PTHR10131">
    <property type="entry name" value="TNF RECEPTOR ASSOCIATED FACTOR"/>
    <property type="match status" value="1"/>
</dbReference>
<dbReference type="GO" id="GO:0002700">
    <property type="term" value="P:regulation of production of molecular mediator of immune response"/>
    <property type="evidence" value="ECO:0007669"/>
    <property type="project" value="UniProtKB-ARBA"/>
</dbReference>
<evidence type="ECO:0000256" key="16">
    <source>
        <dbReference type="ARBA" id="ARBA00022990"/>
    </source>
</evidence>
<dbReference type="PROSITE" id="PS00518">
    <property type="entry name" value="ZF_RING_1"/>
    <property type="match status" value="1"/>
</dbReference>
<dbReference type="InterPro" id="IPR027133">
    <property type="entry name" value="TRAF2_RING-HC"/>
</dbReference>
<evidence type="ECO:0000256" key="13">
    <source>
        <dbReference type="ARBA" id="ARBA00022786"/>
    </source>
</evidence>